<dbReference type="Proteomes" id="UP000298327">
    <property type="component" value="Unassembled WGS sequence"/>
</dbReference>
<feature type="region of interest" description="Disordered" evidence="1">
    <location>
        <begin position="1"/>
        <end position="44"/>
    </location>
</feature>
<evidence type="ECO:0000313" key="3">
    <source>
        <dbReference type="Proteomes" id="UP000298327"/>
    </source>
</evidence>
<comment type="caution">
    <text evidence="2">The sequence shown here is derived from an EMBL/GenBank/DDBJ whole genome shotgun (WGS) entry which is preliminary data.</text>
</comment>
<dbReference type="EMBL" id="SEOQ01000858">
    <property type="protein sequence ID" value="TFY56087.1"/>
    <property type="molecule type" value="Genomic_DNA"/>
</dbReference>
<sequence>MQQQSQQHADHQGFMALHTGSGTWNDERAGSGGRGGAMYDAPASASTSTNARQLWLVDYDRHAQQLHNHNSLLTVQPSARDALTIFELCPIESLQCVGG</sequence>
<protein>
    <submittedName>
        <fullName evidence="2">Uncharacterized protein</fullName>
    </submittedName>
</protein>
<dbReference type="AlphaFoldDB" id="A0A4Y9Y3C1"/>
<organism evidence="2 3">
    <name type="scientific">Dentipellis fragilis</name>
    <dbReference type="NCBI Taxonomy" id="205917"/>
    <lineage>
        <taxon>Eukaryota</taxon>
        <taxon>Fungi</taxon>
        <taxon>Dikarya</taxon>
        <taxon>Basidiomycota</taxon>
        <taxon>Agaricomycotina</taxon>
        <taxon>Agaricomycetes</taxon>
        <taxon>Russulales</taxon>
        <taxon>Hericiaceae</taxon>
        <taxon>Dentipellis</taxon>
    </lineage>
</organism>
<evidence type="ECO:0000256" key="1">
    <source>
        <dbReference type="SAM" id="MobiDB-lite"/>
    </source>
</evidence>
<name>A0A4Y9Y3C1_9AGAM</name>
<proteinExistence type="predicted"/>
<evidence type="ECO:0000313" key="2">
    <source>
        <dbReference type="EMBL" id="TFY56087.1"/>
    </source>
</evidence>
<keyword evidence="3" id="KW-1185">Reference proteome</keyword>
<accession>A0A4Y9Y3C1</accession>
<gene>
    <name evidence="2" type="ORF">EVG20_g9066</name>
</gene>
<reference evidence="2 3" key="1">
    <citation type="submission" date="2019-02" db="EMBL/GenBank/DDBJ databases">
        <title>Genome sequencing of the rare red list fungi Dentipellis fragilis.</title>
        <authorList>
            <person name="Buettner E."/>
            <person name="Kellner H."/>
        </authorList>
    </citation>
    <scope>NUCLEOTIDE SEQUENCE [LARGE SCALE GENOMIC DNA]</scope>
    <source>
        <strain evidence="2 3">DSM 105465</strain>
    </source>
</reference>